<evidence type="ECO:0000256" key="1">
    <source>
        <dbReference type="ARBA" id="ARBA00023002"/>
    </source>
</evidence>
<dbReference type="Gene3D" id="3.60.130.10">
    <property type="entry name" value="Clavaminate synthase-like"/>
    <property type="match status" value="1"/>
</dbReference>
<dbReference type="EMBL" id="ML977629">
    <property type="protein sequence ID" value="KAF1996083.1"/>
    <property type="molecule type" value="Genomic_DNA"/>
</dbReference>
<dbReference type="GO" id="GO:0016491">
    <property type="term" value="F:oxidoreductase activity"/>
    <property type="evidence" value="ECO:0007669"/>
    <property type="project" value="UniProtKB-KW"/>
</dbReference>
<evidence type="ECO:0000259" key="2">
    <source>
        <dbReference type="Pfam" id="PF02668"/>
    </source>
</evidence>
<dbReference type="Proteomes" id="UP000799779">
    <property type="component" value="Unassembled WGS sequence"/>
</dbReference>
<reference evidence="3" key="1">
    <citation type="journal article" date="2020" name="Stud. Mycol.">
        <title>101 Dothideomycetes genomes: a test case for predicting lifestyles and emergence of pathogens.</title>
        <authorList>
            <person name="Haridas S."/>
            <person name="Albert R."/>
            <person name="Binder M."/>
            <person name="Bloem J."/>
            <person name="Labutti K."/>
            <person name="Salamov A."/>
            <person name="Andreopoulos B."/>
            <person name="Baker S."/>
            <person name="Barry K."/>
            <person name="Bills G."/>
            <person name="Bluhm B."/>
            <person name="Cannon C."/>
            <person name="Castanera R."/>
            <person name="Culley D."/>
            <person name="Daum C."/>
            <person name="Ezra D."/>
            <person name="Gonzalez J."/>
            <person name="Henrissat B."/>
            <person name="Kuo A."/>
            <person name="Liang C."/>
            <person name="Lipzen A."/>
            <person name="Lutzoni F."/>
            <person name="Magnuson J."/>
            <person name="Mondo S."/>
            <person name="Nolan M."/>
            <person name="Ohm R."/>
            <person name="Pangilinan J."/>
            <person name="Park H.-J."/>
            <person name="Ramirez L."/>
            <person name="Alfaro M."/>
            <person name="Sun H."/>
            <person name="Tritt A."/>
            <person name="Yoshinaga Y."/>
            <person name="Zwiers L.-H."/>
            <person name="Turgeon B."/>
            <person name="Goodwin S."/>
            <person name="Spatafora J."/>
            <person name="Crous P."/>
            <person name="Grigoriev I."/>
        </authorList>
    </citation>
    <scope>NUCLEOTIDE SEQUENCE</scope>
    <source>
        <strain evidence="3">CBS 123094</strain>
    </source>
</reference>
<keyword evidence="1" id="KW-0560">Oxidoreductase</keyword>
<organism evidence="3 4">
    <name type="scientific">Amniculicola lignicola CBS 123094</name>
    <dbReference type="NCBI Taxonomy" id="1392246"/>
    <lineage>
        <taxon>Eukaryota</taxon>
        <taxon>Fungi</taxon>
        <taxon>Dikarya</taxon>
        <taxon>Ascomycota</taxon>
        <taxon>Pezizomycotina</taxon>
        <taxon>Dothideomycetes</taxon>
        <taxon>Pleosporomycetidae</taxon>
        <taxon>Pleosporales</taxon>
        <taxon>Amniculicolaceae</taxon>
        <taxon>Amniculicola</taxon>
    </lineage>
</organism>
<dbReference type="Pfam" id="PF02668">
    <property type="entry name" value="TauD"/>
    <property type="match status" value="1"/>
</dbReference>
<name>A0A6A5W2N4_9PLEO</name>
<dbReference type="SUPFAM" id="SSF51197">
    <property type="entry name" value="Clavaminate synthase-like"/>
    <property type="match status" value="1"/>
</dbReference>
<dbReference type="AlphaFoldDB" id="A0A6A5W2N4"/>
<evidence type="ECO:0000313" key="3">
    <source>
        <dbReference type="EMBL" id="KAF1996083.1"/>
    </source>
</evidence>
<sequence>MLKISTINQNATSSTYCNFIFHYSSAICNNRSFSSTTFPIPRTIEVPKLSYSEQLDHINQVSNELERTGALKITLGFHDERSKYLQVLLRGLHHHHGHNLPIPHSATVGSWYWDVRPKKEKFGTLDHQARSETMDQFPWHTDCSYEHDPPQYFALQVLQHDRCGGGTLSIMNAQRLIQHLSPETQSALAAKEYRICTPPEFVRNPNMTHIVGSVLSVTPTHKSEPLIRFREDIFTPLTDQAARALVELKNTLGTKEVREQATLHLEAGNLPKGSIILVDNRRWLHARNVIRDPERHLRRVRWHACPFTS</sequence>
<dbReference type="InterPro" id="IPR042098">
    <property type="entry name" value="TauD-like_sf"/>
</dbReference>
<accession>A0A6A5W2N4</accession>
<proteinExistence type="predicted"/>
<feature type="domain" description="TauD/TfdA-like" evidence="2">
    <location>
        <begin position="114"/>
        <end position="300"/>
    </location>
</feature>
<keyword evidence="4" id="KW-1185">Reference proteome</keyword>
<gene>
    <name evidence="3" type="ORF">P154DRAFT_556433</name>
</gene>
<evidence type="ECO:0000313" key="4">
    <source>
        <dbReference type="Proteomes" id="UP000799779"/>
    </source>
</evidence>
<dbReference type="InterPro" id="IPR003819">
    <property type="entry name" value="TauD/TfdA-like"/>
</dbReference>
<dbReference type="OrthoDB" id="2960375at2759"/>
<protein>
    <submittedName>
        <fullName evidence="3">Clavaminate synthase-like protein</fullName>
    </submittedName>
</protein>